<organism evidence="1 2">
    <name type="scientific">Camelus dromedarius</name>
    <name type="common">Dromedary</name>
    <name type="synonym">Arabian camel</name>
    <dbReference type="NCBI Taxonomy" id="9838"/>
    <lineage>
        <taxon>Eukaryota</taxon>
        <taxon>Metazoa</taxon>
        <taxon>Chordata</taxon>
        <taxon>Craniata</taxon>
        <taxon>Vertebrata</taxon>
        <taxon>Euteleostomi</taxon>
        <taxon>Mammalia</taxon>
        <taxon>Eutheria</taxon>
        <taxon>Laurasiatheria</taxon>
        <taxon>Artiodactyla</taxon>
        <taxon>Tylopoda</taxon>
        <taxon>Camelidae</taxon>
        <taxon>Camelus</taxon>
    </lineage>
</organism>
<reference evidence="1 2" key="1">
    <citation type="journal article" date="2019" name="Mol. Ecol. Resour.">
        <title>Improving Illumina assemblies with Hi-C and long reads: an example with the North African dromedary.</title>
        <authorList>
            <person name="Elbers J.P."/>
            <person name="Rogers M.F."/>
            <person name="Perelman P.L."/>
            <person name="Proskuryakova A.A."/>
            <person name="Serdyukova N.A."/>
            <person name="Johnson W.E."/>
            <person name="Horin P."/>
            <person name="Corander J."/>
            <person name="Murphy D."/>
            <person name="Burger P.A."/>
        </authorList>
    </citation>
    <scope>NUCLEOTIDE SEQUENCE [LARGE SCALE GENOMIC DNA]</scope>
    <source>
        <strain evidence="1">Drom800</strain>
        <tissue evidence="1">Blood</tissue>
    </source>
</reference>
<comment type="caution">
    <text evidence="1">The sequence shown here is derived from an EMBL/GenBank/DDBJ whole genome shotgun (WGS) entry which is preliminary data.</text>
</comment>
<proteinExistence type="predicted"/>
<sequence length="233" mass="25935">MCKPQEQLADNNLKQCLSVMLRLPFKLSQNSKLCHVNDCNGFISNTSLTVSGSTSLEGCNVNRHHYSSSELPQISVAEAAGELQVQRREVLPSLWHREVKCRKGFPTHVEMVAFQDVNVPTSTEPPWFAVLNLVNTMVDAGEKSHYGMWPHTICGICGLQPLLTSGLEYVIKPTEFIKNDWWQTTLETLALSCNTPFIPGREVLIGGCGDEGGSVEARSVALMDKRMTHELYQ</sequence>
<evidence type="ECO:0000313" key="1">
    <source>
        <dbReference type="EMBL" id="KAB1282662.1"/>
    </source>
</evidence>
<keyword evidence="2" id="KW-1185">Reference proteome</keyword>
<evidence type="ECO:0000313" key="2">
    <source>
        <dbReference type="Proteomes" id="UP000299084"/>
    </source>
</evidence>
<dbReference type="EMBL" id="JWIN03000002">
    <property type="protein sequence ID" value="KAB1282662.1"/>
    <property type="molecule type" value="Genomic_DNA"/>
</dbReference>
<name>A0A5N4EGV3_CAMDR</name>
<dbReference type="Proteomes" id="UP000299084">
    <property type="component" value="Unassembled WGS sequence"/>
</dbReference>
<protein>
    <submittedName>
        <fullName evidence="1">Uncharacterized protein</fullName>
    </submittedName>
</protein>
<dbReference type="AlphaFoldDB" id="A0A5N4EGV3"/>
<gene>
    <name evidence="1" type="ORF">Cadr_000002213</name>
</gene>
<accession>A0A5N4EGV3</accession>